<protein>
    <submittedName>
        <fullName evidence="2">Uncharacterized protein</fullName>
    </submittedName>
</protein>
<evidence type="ECO:0000313" key="2">
    <source>
        <dbReference type="EMBL" id="GAA2605458.1"/>
    </source>
</evidence>
<name>A0ABP6C958_9ACTN</name>
<evidence type="ECO:0000256" key="1">
    <source>
        <dbReference type="SAM" id="MobiDB-lite"/>
    </source>
</evidence>
<dbReference type="RefSeq" id="WP_344543669.1">
    <property type="nucleotide sequence ID" value="NZ_BAAATD010000005.1"/>
</dbReference>
<evidence type="ECO:0000313" key="3">
    <source>
        <dbReference type="Proteomes" id="UP001501509"/>
    </source>
</evidence>
<keyword evidence="3" id="KW-1185">Reference proteome</keyword>
<dbReference type="Proteomes" id="UP001501509">
    <property type="component" value="Unassembled WGS sequence"/>
</dbReference>
<sequence length="89" mass="9745">MTEGFHQLPDEATLEEMPHMGVDDSYGGLAQDADGMIEDGTVSAEAEPAAAPTPAEPPTQQESEEIYDFLMDMQNTRHNTAMTTINNMR</sequence>
<accession>A0ABP6C958</accession>
<comment type="caution">
    <text evidence="2">The sequence shown here is derived from an EMBL/GenBank/DDBJ whole genome shotgun (WGS) entry which is preliminary data.</text>
</comment>
<feature type="compositionally biased region" description="Low complexity" evidence="1">
    <location>
        <begin position="43"/>
        <end position="61"/>
    </location>
</feature>
<gene>
    <name evidence="2" type="ORF">GCM10010411_44540</name>
</gene>
<feature type="region of interest" description="Disordered" evidence="1">
    <location>
        <begin position="1"/>
        <end position="62"/>
    </location>
</feature>
<proteinExistence type="predicted"/>
<dbReference type="EMBL" id="BAAATD010000005">
    <property type="protein sequence ID" value="GAA2605458.1"/>
    <property type="molecule type" value="Genomic_DNA"/>
</dbReference>
<organism evidence="2 3">
    <name type="scientific">Actinomadura fulvescens</name>
    <dbReference type="NCBI Taxonomy" id="46160"/>
    <lineage>
        <taxon>Bacteria</taxon>
        <taxon>Bacillati</taxon>
        <taxon>Actinomycetota</taxon>
        <taxon>Actinomycetes</taxon>
        <taxon>Streptosporangiales</taxon>
        <taxon>Thermomonosporaceae</taxon>
        <taxon>Actinomadura</taxon>
    </lineage>
</organism>
<reference evidence="3" key="1">
    <citation type="journal article" date="2019" name="Int. J. Syst. Evol. Microbiol.">
        <title>The Global Catalogue of Microorganisms (GCM) 10K type strain sequencing project: providing services to taxonomists for standard genome sequencing and annotation.</title>
        <authorList>
            <consortium name="The Broad Institute Genomics Platform"/>
            <consortium name="The Broad Institute Genome Sequencing Center for Infectious Disease"/>
            <person name="Wu L."/>
            <person name="Ma J."/>
        </authorList>
    </citation>
    <scope>NUCLEOTIDE SEQUENCE [LARGE SCALE GENOMIC DNA]</scope>
    <source>
        <strain evidence="3">JCM 6833</strain>
    </source>
</reference>